<dbReference type="STRING" id="1747903.ASR47_100562"/>
<protein>
    <submittedName>
        <fullName evidence="1">Uncharacterized protein</fullName>
    </submittedName>
</protein>
<sequence>MIAAGTVVEVGQLDGEDGALGFVIQRANGEFITVKGLTLDETRAAAALFFQAVTIRLETPP</sequence>
<dbReference type="EMBL" id="LOCQ01000058">
    <property type="protein sequence ID" value="OBV38109.1"/>
    <property type="molecule type" value="Genomic_DNA"/>
</dbReference>
<reference evidence="1 2" key="1">
    <citation type="submission" date="2016-04" db="EMBL/GenBank/DDBJ databases">
        <title>Draft genome sequence of Janthinobacterium psychrotolerans sp. nov., isolated from freshwater sediments in Denmark.</title>
        <authorList>
            <person name="Gong X."/>
            <person name="Skrivergaard S."/>
            <person name="Korsgaard B.S."/>
            <person name="Schreiber L."/>
            <person name="Marshall I.P."/>
            <person name="Finster K."/>
            <person name="Schramm A."/>
        </authorList>
    </citation>
    <scope>NUCLEOTIDE SEQUENCE [LARGE SCALE GENOMIC DNA]</scope>
    <source>
        <strain evidence="1 2">S3-2</strain>
    </source>
</reference>
<gene>
    <name evidence="1" type="ORF">ASR47_100562</name>
</gene>
<comment type="caution">
    <text evidence="1">The sequence shown here is derived from an EMBL/GenBank/DDBJ whole genome shotgun (WGS) entry which is preliminary data.</text>
</comment>
<name>A0A1A7BZC5_9BURK</name>
<organism evidence="1 2">
    <name type="scientific">Janthinobacterium psychrotolerans</name>
    <dbReference type="NCBI Taxonomy" id="1747903"/>
    <lineage>
        <taxon>Bacteria</taxon>
        <taxon>Pseudomonadati</taxon>
        <taxon>Pseudomonadota</taxon>
        <taxon>Betaproteobacteria</taxon>
        <taxon>Burkholderiales</taxon>
        <taxon>Oxalobacteraceae</taxon>
        <taxon>Janthinobacterium</taxon>
    </lineage>
</organism>
<dbReference type="RefSeq" id="WP_065308994.1">
    <property type="nucleotide sequence ID" value="NZ_LOCQ01000058.1"/>
</dbReference>
<accession>A0A1A7BZC5</accession>
<dbReference type="Proteomes" id="UP000092713">
    <property type="component" value="Unassembled WGS sequence"/>
</dbReference>
<evidence type="ECO:0000313" key="2">
    <source>
        <dbReference type="Proteomes" id="UP000092713"/>
    </source>
</evidence>
<keyword evidence="2" id="KW-1185">Reference proteome</keyword>
<evidence type="ECO:0000313" key="1">
    <source>
        <dbReference type="EMBL" id="OBV38109.1"/>
    </source>
</evidence>
<proteinExistence type="predicted"/>
<dbReference type="OrthoDB" id="9939527at2"/>
<dbReference type="AlphaFoldDB" id="A0A1A7BZC5"/>